<dbReference type="InterPro" id="IPR003601">
    <property type="entry name" value="Topo_IA_2"/>
</dbReference>
<dbReference type="GO" id="GO:0006310">
    <property type="term" value="P:DNA recombination"/>
    <property type="evidence" value="ECO:0007669"/>
    <property type="project" value="TreeGrafter"/>
</dbReference>
<keyword evidence="13" id="KW-0614">Plasmid</keyword>
<dbReference type="Gene3D" id="1.10.460.10">
    <property type="entry name" value="Topoisomerase I, domain 2"/>
    <property type="match status" value="1"/>
</dbReference>
<dbReference type="EMBL" id="CP017108">
    <property type="protein sequence ID" value="AOO74515.1"/>
    <property type="molecule type" value="Genomic_DNA"/>
</dbReference>
<dbReference type="EC" id="5.6.2.1" evidence="3"/>
<dbReference type="InterPro" id="IPR013824">
    <property type="entry name" value="Topo_IA_cen_sub1"/>
</dbReference>
<dbReference type="InterPro" id="IPR013497">
    <property type="entry name" value="Topo_IA_cen"/>
</dbReference>
<protein>
    <recommendedName>
        <fullName evidence="3">DNA topoisomerase</fullName>
        <ecNumber evidence="3">5.6.2.1</ecNumber>
    </recommendedName>
    <alternativeName>
        <fullName evidence="10">Omega-protein</fullName>
    </alternativeName>
    <alternativeName>
        <fullName evidence="9">Relaxing enzyme</fullName>
    </alternativeName>
    <alternativeName>
        <fullName evidence="7">Swivelase</fullName>
    </alternativeName>
    <alternativeName>
        <fullName evidence="8">Untwisting enzyme</fullName>
    </alternativeName>
</protein>
<gene>
    <name evidence="13" type="ORF">BHF65_09610</name>
</gene>
<evidence type="ECO:0000256" key="2">
    <source>
        <dbReference type="ARBA" id="ARBA00009446"/>
    </source>
</evidence>
<dbReference type="SMART" id="SM00437">
    <property type="entry name" value="TOP1Ac"/>
    <property type="match status" value="1"/>
</dbReference>
<keyword evidence="4" id="KW-0799">Topoisomerase</keyword>
<dbReference type="InterPro" id="IPR006171">
    <property type="entry name" value="TOPRIM_dom"/>
</dbReference>
<dbReference type="SMART" id="SM00436">
    <property type="entry name" value="TOP1Bc"/>
    <property type="match status" value="1"/>
</dbReference>
<evidence type="ECO:0000256" key="9">
    <source>
        <dbReference type="ARBA" id="ARBA00032235"/>
    </source>
</evidence>
<evidence type="ECO:0000256" key="1">
    <source>
        <dbReference type="ARBA" id="ARBA00000213"/>
    </source>
</evidence>
<name>A0A1D7TU65_9LACO</name>
<feature type="domain" description="Topo IA-type catalytic" evidence="12">
    <location>
        <begin position="148"/>
        <end position="588"/>
    </location>
</feature>
<evidence type="ECO:0000313" key="13">
    <source>
        <dbReference type="EMBL" id="AOO74515.1"/>
    </source>
</evidence>
<accession>A0A1D7TU65</accession>
<dbReference type="GO" id="GO:0003917">
    <property type="term" value="F:DNA topoisomerase type I (single strand cut, ATP-independent) activity"/>
    <property type="evidence" value="ECO:0007669"/>
    <property type="project" value="UniProtKB-EC"/>
</dbReference>
<comment type="catalytic activity">
    <reaction evidence="1">
        <text>ATP-independent breakage of single-stranded DNA, followed by passage and rejoining.</text>
        <dbReference type="EC" id="5.6.2.1"/>
    </reaction>
</comment>
<evidence type="ECO:0000256" key="3">
    <source>
        <dbReference type="ARBA" id="ARBA00012891"/>
    </source>
</evidence>
<keyword evidence="6 13" id="KW-0413">Isomerase</keyword>
<dbReference type="Pfam" id="PF01131">
    <property type="entry name" value="Topoisom_bac"/>
    <property type="match status" value="1"/>
</dbReference>
<dbReference type="GO" id="GO:0006265">
    <property type="term" value="P:DNA topological change"/>
    <property type="evidence" value="ECO:0007669"/>
    <property type="project" value="InterPro"/>
</dbReference>
<dbReference type="InterPro" id="IPR013825">
    <property type="entry name" value="Topo_IA_cen_sub2"/>
</dbReference>
<evidence type="ECO:0000256" key="10">
    <source>
        <dbReference type="ARBA" id="ARBA00032877"/>
    </source>
</evidence>
<organism evidence="13 14">
    <name type="scientific">Ligilactobacillus salivarius</name>
    <dbReference type="NCBI Taxonomy" id="1624"/>
    <lineage>
        <taxon>Bacteria</taxon>
        <taxon>Bacillati</taxon>
        <taxon>Bacillota</taxon>
        <taxon>Bacilli</taxon>
        <taxon>Lactobacillales</taxon>
        <taxon>Lactobacillaceae</taxon>
        <taxon>Ligilactobacillus</taxon>
    </lineage>
</organism>
<evidence type="ECO:0000256" key="8">
    <source>
        <dbReference type="ARBA" id="ARBA00031985"/>
    </source>
</evidence>
<dbReference type="GO" id="GO:0006281">
    <property type="term" value="P:DNA repair"/>
    <property type="evidence" value="ECO:0007669"/>
    <property type="project" value="TreeGrafter"/>
</dbReference>
<evidence type="ECO:0000259" key="12">
    <source>
        <dbReference type="PROSITE" id="PS52039"/>
    </source>
</evidence>
<dbReference type="PANTHER" id="PTHR11390:SF21">
    <property type="entry name" value="DNA TOPOISOMERASE 3-ALPHA"/>
    <property type="match status" value="1"/>
</dbReference>
<dbReference type="Gene3D" id="3.40.50.140">
    <property type="match status" value="1"/>
</dbReference>
<dbReference type="InterPro" id="IPR000380">
    <property type="entry name" value="Topo_IA"/>
</dbReference>
<dbReference type="InterPro" id="IPR003602">
    <property type="entry name" value="Topo_IA_DNA-bd_dom"/>
</dbReference>
<dbReference type="InterPro" id="IPR023406">
    <property type="entry name" value="Topo_IA_AS"/>
</dbReference>
<evidence type="ECO:0000313" key="14">
    <source>
        <dbReference type="Proteomes" id="UP000094723"/>
    </source>
</evidence>
<dbReference type="Pfam" id="PF01751">
    <property type="entry name" value="Toprim"/>
    <property type="match status" value="1"/>
</dbReference>
<feature type="domain" description="Toprim" evidence="11">
    <location>
        <begin position="3"/>
        <end position="147"/>
    </location>
</feature>
<dbReference type="RefSeq" id="WP_069469632.1">
    <property type="nucleotide sequence ID" value="NZ_CP017108.1"/>
</dbReference>
<dbReference type="Gene3D" id="2.70.20.10">
    <property type="entry name" value="Topoisomerase I, domain 3"/>
    <property type="match status" value="1"/>
</dbReference>
<proteinExistence type="inferred from homology"/>
<dbReference type="InterPro" id="IPR023405">
    <property type="entry name" value="Topo_IA_core_domain"/>
</dbReference>
<reference evidence="13 14" key="1">
    <citation type="submission" date="2016-09" db="EMBL/GenBank/DDBJ databases">
        <title>Complete Genome Sequence of Lactobacillus salivarius Jin.</title>
        <authorList>
            <person name="Jin N."/>
            <person name="Li C."/>
            <person name="Wang M."/>
            <person name="Ren D."/>
            <person name="Di Y."/>
            <person name="Pan R."/>
            <person name="Du S."/>
            <person name="Lu H."/>
            <person name="Li X."/>
            <person name="Tian M."/>
        </authorList>
    </citation>
    <scope>NUCLEOTIDE SEQUENCE [LARGE SCALE GENOMIC DNA]</scope>
    <source>
        <strain evidence="13 14">CICC 23174</strain>
        <plasmid evidence="14">pls_1 sequence</plasmid>
    </source>
</reference>
<dbReference type="PANTHER" id="PTHR11390">
    <property type="entry name" value="PROKARYOTIC DNA TOPOISOMERASE"/>
    <property type="match status" value="1"/>
</dbReference>
<evidence type="ECO:0000256" key="6">
    <source>
        <dbReference type="ARBA" id="ARBA00023235"/>
    </source>
</evidence>
<dbReference type="SUPFAM" id="SSF56712">
    <property type="entry name" value="Prokaryotic type I DNA topoisomerase"/>
    <property type="match status" value="1"/>
</dbReference>
<dbReference type="GO" id="GO:0003677">
    <property type="term" value="F:DNA binding"/>
    <property type="evidence" value="ECO:0007669"/>
    <property type="project" value="UniProtKB-KW"/>
</dbReference>
<dbReference type="Gene3D" id="1.10.290.10">
    <property type="entry name" value="Topoisomerase I, domain 4"/>
    <property type="match status" value="1"/>
</dbReference>
<dbReference type="GO" id="GO:0043597">
    <property type="term" value="C:cytoplasmic replication fork"/>
    <property type="evidence" value="ECO:0007669"/>
    <property type="project" value="TreeGrafter"/>
</dbReference>
<dbReference type="PROSITE" id="PS50880">
    <property type="entry name" value="TOPRIM"/>
    <property type="match status" value="1"/>
</dbReference>
<evidence type="ECO:0000256" key="5">
    <source>
        <dbReference type="ARBA" id="ARBA00023125"/>
    </source>
</evidence>
<dbReference type="CDD" id="cd01028">
    <property type="entry name" value="TOPRIM_TopoIA"/>
    <property type="match status" value="1"/>
</dbReference>
<dbReference type="PROSITE" id="PS52039">
    <property type="entry name" value="TOPO_IA_2"/>
    <property type="match status" value="1"/>
</dbReference>
<evidence type="ECO:0000259" key="11">
    <source>
        <dbReference type="PROSITE" id="PS50880"/>
    </source>
</evidence>
<evidence type="ECO:0000256" key="4">
    <source>
        <dbReference type="ARBA" id="ARBA00023029"/>
    </source>
</evidence>
<evidence type="ECO:0000256" key="7">
    <source>
        <dbReference type="ARBA" id="ARBA00030003"/>
    </source>
</evidence>
<dbReference type="SMART" id="SM00493">
    <property type="entry name" value="TOPRIM"/>
    <property type="match status" value="1"/>
</dbReference>
<dbReference type="AlphaFoldDB" id="A0A1D7TU65"/>
<dbReference type="PROSITE" id="PS00396">
    <property type="entry name" value="TOPO_IA_1"/>
    <property type="match status" value="1"/>
</dbReference>
<dbReference type="Proteomes" id="UP000094723">
    <property type="component" value="Plasmid pLS_1"/>
</dbReference>
<geneLocation type="plasmid" evidence="14">
    <name>pls_1 sequence</name>
</geneLocation>
<comment type="similarity">
    <text evidence="2">Belongs to the type IA topoisomerase family.</text>
</comment>
<dbReference type="InterPro" id="IPR013826">
    <property type="entry name" value="Topo_IA_cen_sub3"/>
</dbReference>
<sequence length="746" mass="85007">MVDYLILTEKPSAAENFSTALGGKNGAFNGKTYKIVHARGHLLTLAEPEKQVDSSLKEKYKSWDPETIPWNLSNLSWKRSPIRNAGSILNSIKDAAQNAKAIVIATDNDPSGEGELLAWEIIEYIRWNGTVLREYHDDETPKSIRKAMSNLKDVSDKNQDGEYLKGLVRNKWDFSSMQLTRLATSYAREAGFNVKVANQGRLKSVIISLVKERLDEIRNYVKKPYYEAKFKDENGHIYARKIKKDDEEQLNLVRHKLKEDAQTELSMYSSSPIGDVIRKTTTQAPPALLDLASLDAILSKRNYPSNQVKTVYQKLYEKGYVSYPRTEDKFITQEQFKEFSENADKIAALVDVNTNLLTHREARSSHVKSSATHGANRPGSNIPENLAEFNQIFDKERDRECAKDIYTVLARCTLAILAEDYVYEEVRASLLEYPAFETKFNIPKKLNYRKIYNPTAIKKEKDVGTNAVPFVFEGANSKPKAPTKKWIYAKLGNYGKYGVGTGATQQNTMSEITNSKANAYLLTDKQGKLDLTDQGMIAAVLCEKTYIASPNITIRLFEMMDEVGNFKREPQDTIDTVTKVIIHDKPIFKENATKLVDVLGKPKKNNNYITAKFNDEDIKFKNSWGKYTFTKEEINLLSKGEPISFTYKGATITGRLKKQTYEGHEYWGFSPDERKSINENNYTFAEINGEKIKFKNKWGSHIFSESEIQALIRGETITFDYNGAEKSGKLEKQKYQGHEYWGFKSK</sequence>
<keyword evidence="5" id="KW-0238">DNA-binding</keyword>
<dbReference type="PRINTS" id="PR00417">
    <property type="entry name" value="PRTPISMRASEI"/>
</dbReference>